<sequence>MLLIMQGRCCRPLWSMPHRCNNRHHNPINIIFHHTFFSPLIIICISSIFSLSYFLCYHIFNENPKSQSHD</sequence>
<feature type="transmembrane region" description="Helical" evidence="1">
    <location>
        <begin position="36"/>
        <end position="60"/>
    </location>
</feature>
<organism evidence="2 3">
    <name type="scientific">Brassica campestris</name>
    <name type="common">Field mustard</name>
    <dbReference type="NCBI Taxonomy" id="3711"/>
    <lineage>
        <taxon>Eukaryota</taxon>
        <taxon>Viridiplantae</taxon>
        <taxon>Streptophyta</taxon>
        <taxon>Embryophyta</taxon>
        <taxon>Tracheophyta</taxon>
        <taxon>Spermatophyta</taxon>
        <taxon>Magnoliopsida</taxon>
        <taxon>eudicotyledons</taxon>
        <taxon>Gunneridae</taxon>
        <taxon>Pentapetalae</taxon>
        <taxon>rosids</taxon>
        <taxon>malvids</taxon>
        <taxon>Brassicales</taxon>
        <taxon>Brassicaceae</taxon>
        <taxon>Brassiceae</taxon>
        <taxon>Brassica</taxon>
    </lineage>
</organism>
<evidence type="ECO:0000313" key="3">
    <source>
        <dbReference type="Proteomes" id="UP000264353"/>
    </source>
</evidence>
<protein>
    <submittedName>
        <fullName evidence="2">Uncharacterized protein</fullName>
    </submittedName>
</protein>
<dbReference type="AlphaFoldDB" id="A0A397XXN6"/>
<evidence type="ECO:0000256" key="1">
    <source>
        <dbReference type="SAM" id="Phobius"/>
    </source>
</evidence>
<evidence type="ECO:0000313" key="2">
    <source>
        <dbReference type="EMBL" id="RID46139.1"/>
    </source>
</evidence>
<keyword evidence="1" id="KW-1133">Transmembrane helix</keyword>
<gene>
    <name evidence="2" type="ORF">BRARA_I02820</name>
</gene>
<name>A0A397XXN6_BRACM</name>
<dbReference type="EMBL" id="CM010636">
    <property type="protein sequence ID" value="RID46139.1"/>
    <property type="molecule type" value="Genomic_DNA"/>
</dbReference>
<keyword evidence="1" id="KW-0812">Transmembrane</keyword>
<dbReference type="Proteomes" id="UP000264353">
    <property type="component" value="Chromosome A9"/>
</dbReference>
<reference evidence="2 3" key="1">
    <citation type="submission" date="2018-06" db="EMBL/GenBank/DDBJ databases">
        <title>WGS assembly of Brassica rapa FPsc.</title>
        <authorList>
            <person name="Bowman J."/>
            <person name="Kohchi T."/>
            <person name="Yamato K."/>
            <person name="Jenkins J."/>
            <person name="Shu S."/>
            <person name="Ishizaki K."/>
            <person name="Yamaoka S."/>
            <person name="Nishihama R."/>
            <person name="Nakamura Y."/>
            <person name="Berger F."/>
            <person name="Adam C."/>
            <person name="Aki S."/>
            <person name="Althoff F."/>
            <person name="Araki T."/>
            <person name="Arteaga-Vazquez M."/>
            <person name="Balasubrmanian S."/>
            <person name="Bauer D."/>
            <person name="Boehm C."/>
            <person name="Briginshaw L."/>
            <person name="Caballero-Perez J."/>
            <person name="Catarino B."/>
            <person name="Chen F."/>
            <person name="Chiyoda S."/>
            <person name="Chovatia M."/>
            <person name="Davies K."/>
            <person name="Delmans M."/>
            <person name="Demura T."/>
            <person name="Dierschke T."/>
            <person name="Dolan L."/>
            <person name="Dorantes-Acosta A."/>
            <person name="Eklund D."/>
            <person name="Florent S."/>
            <person name="Flores-Sandoval E."/>
            <person name="Fujiyama A."/>
            <person name="Fukuzawa H."/>
            <person name="Galik B."/>
            <person name="Grimanelli D."/>
            <person name="Grimwood J."/>
            <person name="Grossniklaus U."/>
            <person name="Hamada T."/>
            <person name="Haseloff J."/>
            <person name="Hetherington A."/>
            <person name="Higo A."/>
            <person name="Hirakawa Y."/>
            <person name="Hundley H."/>
            <person name="Ikeda Y."/>
            <person name="Inoue K."/>
            <person name="Inoue S."/>
            <person name="Ishida S."/>
            <person name="Jia Q."/>
            <person name="Kakita M."/>
            <person name="Kanazawa T."/>
            <person name="Kawai Y."/>
            <person name="Kawashima T."/>
            <person name="Kennedy M."/>
            <person name="Kinose K."/>
            <person name="Kinoshita T."/>
            <person name="Kohara Y."/>
            <person name="Koide E."/>
            <person name="Komatsu K."/>
            <person name="Kopischke S."/>
            <person name="Kubo M."/>
            <person name="Kyozuka J."/>
            <person name="Lagercrantz U."/>
            <person name="Lin S."/>
            <person name="Lindquist E."/>
            <person name="Lipzen A."/>
            <person name="Lu C."/>
            <person name="Luna E."/>
            <person name="Martienssen R."/>
            <person name="Minamino N."/>
            <person name="Mizutani M."/>
            <person name="Mizutani M."/>
            <person name="Mochizuki N."/>
            <person name="Monte I."/>
            <person name="Mosher R."/>
            <person name="Nagasaki H."/>
            <person name="Nakagami H."/>
            <person name="Naramoto S."/>
            <person name="Nishitani K."/>
            <person name="Ohtani M."/>
            <person name="Okamoto T."/>
            <person name="Okumura M."/>
            <person name="Phillips J."/>
            <person name="Pollak B."/>
            <person name="Reinders A."/>
            <person name="Roevekamp M."/>
            <person name="Sano R."/>
            <person name="Sawa S."/>
            <person name="Schmid M."/>
            <person name="Shirakawa M."/>
            <person name="Solano R."/>
            <person name="Spunde A."/>
            <person name="Suetsugu N."/>
            <person name="Sugano S."/>
            <person name="Sugiyama A."/>
            <person name="Sun R."/>
            <person name="Suzuki Y."/>
            <person name="Takenaka M."/>
            <person name="Takezawa D."/>
            <person name="Tomogane H."/>
            <person name="Tsuzuki M."/>
            <person name="Ueda T."/>
            <person name="Umeda M."/>
            <person name="Ward J."/>
            <person name="Watanabe Y."/>
            <person name="Yazaki K."/>
            <person name="Yokoyama R."/>
            <person name="Yoshitake Y."/>
            <person name="Yotsui I."/>
            <person name="Zachgo S."/>
            <person name="Schmutz J."/>
        </authorList>
    </citation>
    <scope>NUCLEOTIDE SEQUENCE [LARGE SCALE GENOMIC DNA]</scope>
    <source>
        <strain evidence="3">cv. B-3</strain>
    </source>
</reference>
<proteinExistence type="predicted"/>
<keyword evidence="1" id="KW-0472">Membrane</keyword>
<accession>A0A397XXN6</accession>